<dbReference type="InterPro" id="IPR050699">
    <property type="entry name" value="RNA-DNA_Helicase"/>
</dbReference>
<comment type="caution">
    <text evidence="7">The sequence shown here is derived from an EMBL/GenBank/DDBJ whole genome shotgun (WGS) entry which is preliminary data.</text>
</comment>
<dbReference type="OrthoDB" id="64767at2759"/>
<keyword evidence="4" id="KW-0067">ATP-binding</keyword>
<dbReference type="Pfam" id="PF00271">
    <property type="entry name" value="Helicase_C"/>
    <property type="match status" value="1"/>
</dbReference>
<dbReference type="Gene3D" id="3.40.50.300">
    <property type="entry name" value="P-loop containing nucleotide triphosphate hydrolases"/>
    <property type="match status" value="2"/>
</dbReference>
<dbReference type="SMART" id="SM00490">
    <property type="entry name" value="HELICc"/>
    <property type="match status" value="1"/>
</dbReference>
<evidence type="ECO:0000256" key="4">
    <source>
        <dbReference type="ARBA" id="ARBA00022840"/>
    </source>
</evidence>
<dbReference type="AlphaFoldDB" id="A0A0R0M255"/>
<dbReference type="SMART" id="SM01142">
    <property type="entry name" value="DSHCT"/>
    <property type="match status" value="1"/>
</dbReference>
<keyword evidence="2" id="KW-0378">Hydrolase</keyword>
<dbReference type="InterPro" id="IPR027417">
    <property type="entry name" value="P-loop_NTPase"/>
</dbReference>
<evidence type="ECO:0000313" key="8">
    <source>
        <dbReference type="Proteomes" id="UP000051530"/>
    </source>
</evidence>
<feature type="domain" description="Helicase C-terminal" evidence="6">
    <location>
        <begin position="292"/>
        <end position="449"/>
    </location>
</feature>
<feature type="domain" description="Helicase ATP-binding" evidence="5">
    <location>
        <begin position="43"/>
        <end position="201"/>
    </location>
</feature>
<evidence type="ECO:0000313" key="7">
    <source>
        <dbReference type="EMBL" id="KRH93694.1"/>
    </source>
</evidence>
<dbReference type="GO" id="GO:0006401">
    <property type="term" value="P:RNA catabolic process"/>
    <property type="evidence" value="ECO:0007669"/>
    <property type="project" value="UniProtKB-ARBA"/>
</dbReference>
<dbReference type="Pfam" id="PF00270">
    <property type="entry name" value="DEAD"/>
    <property type="match status" value="1"/>
</dbReference>
<dbReference type="InterPro" id="IPR001650">
    <property type="entry name" value="Helicase_C-like"/>
</dbReference>
<dbReference type="PANTHER" id="PTHR12131:SF1">
    <property type="entry name" value="ATP-DEPENDENT RNA HELICASE SUPV3L1, MITOCHONDRIAL-RELATED"/>
    <property type="match status" value="1"/>
</dbReference>
<dbReference type="Proteomes" id="UP000051530">
    <property type="component" value="Unassembled WGS sequence"/>
</dbReference>
<evidence type="ECO:0000259" key="5">
    <source>
        <dbReference type="PROSITE" id="PS51192"/>
    </source>
</evidence>
<keyword evidence="1" id="KW-0547">Nucleotide-binding</keyword>
<dbReference type="InterPro" id="IPR011545">
    <property type="entry name" value="DEAD/DEAH_box_helicase_dom"/>
</dbReference>
<dbReference type="PANTHER" id="PTHR12131">
    <property type="entry name" value="ATP-DEPENDENT RNA AND DNA HELICASE"/>
    <property type="match status" value="1"/>
</dbReference>
<sequence length="897" mass="104174">MEANDDKKLFSKLVPEKILPKDFDNSILPDFGFELDIFQKQGIYYLNKRDSVFIAAHTSSGKTILAHFCIINALRNGQKVIYTSPIKALSNQKYYEFRQIYSKETENVGIVTGDVQINEDAPILIMTTEILRNRLFKNTIENLSYVIFDEIHYINDKERGVVWEESIIQLDKNVCLLFLSATISNPLEFSEWVGRIKNKTIHVIKTEKRVIPLEYFLFKNMEFYDLNGKKIPEMNTEDQKPKISLQKQSNIRKFGNKQDQSQLQKKFSLTLFLQKIRFDSLPAIFFNFSRNKCEEYMNICSSISFIGVTERKKILDFLTLNKIESEHRKFWIKGIASHHSGLIPIEKEAVELLFQQNLIKILFATETMAMGLNMPAKSVIFLHPFKKGKLLATTPFLQMSGRAGRRGLDKEGKVFINFENCTHEELKKIIYGQPEPLISTFKISFNLILNLLKYNFNVLQYLKHSFSELSTQRSQISDHERKIELEKMLKDITIVENFQVDKLIENFQSIRCGDFVQDAEWAVDFYGNCGLIDHISSDAIHLKTSEPEQTSVTSGLHFEAESVIGFENMENITTVPFLDILQLNNKLSFIKKSDCFIVGKGDFEWENALQFLKNKTVSGHALGMQLIETLNNLSNLKKDILQLNEEIGRPVLKIKFSQTLKRHILNDESKLIDLKHGQKGSYYYLEYEKRAKFLEEHKYIEGENLLLKGQIASEIRTLNDIVITEMLFHNDFDEMTGEMIIALFSCMICNEKEIIKSKTKISEVKTSYNSQEYIDKKSDKLDLSFLDILDKRVHEVNNLLIEYKIQEPLFLNYTAVKPIYLWCQGKDLRTSTENEITKGGFVRVALRLHESIKEMQNVCNILQNNSLLEKLRKYESILVRDVICQESLYLKRNNEGV</sequence>
<dbReference type="GO" id="GO:0003676">
    <property type="term" value="F:nucleic acid binding"/>
    <property type="evidence" value="ECO:0007669"/>
    <property type="project" value="InterPro"/>
</dbReference>
<dbReference type="VEuPathDB" id="MicrosporidiaDB:M153_6490002813"/>
<accession>A0A0R0M255</accession>
<proteinExistence type="predicted"/>
<dbReference type="GO" id="GO:0016787">
    <property type="term" value="F:hydrolase activity"/>
    <property type="evidence" value="ECO:0007669"/>
    <property type="project" value="UniProtKB-KW"/>
</dbReference>
<dbReference type="FunFam" id="3.40.50.300:FF:000190">
    <property type="entry name" value="ATP-dependent RNA helicase"/>
    <property type="match status" value="1"/>
</dbReference>
<dbReference type="InterPro" id="IPR012961">
    <property type="entry name" value="Ski2/MTR4_C"/>
</dbReference>
<dbReference type="Pfam" id="PF08148">
    <property type="entry name" value="DSHCT"/>
    <property type="match status" value="1"/>
</dbReference>
<keyword evidence="8" id="KW-1185">Reference proteome</keyword>
<evidence type="ECO:0000259" key="6">
    <source>
        <dbReference type="PROSITE" id="PS51194"/>
    </source>
</evidence>
<dbReference type="EMBL" id="LGUB01000247">
    <property type="protein sequence ID" value="KRH93694.1"/>
    <property type="molecule type" value="Genomic_DNA"/>
</dbReference>
<dbReference type="InterPro" id="IPR014001">
    <property type="entry name" value="Helicase_ATP-bd"/>
</dbReference>
<name>A0A0R0M255_9MICR</name>
<protein>
    <submittedName>
        <fullName evidence="7">Ski2 atp-dependent rna helicase</fullName>
    </submittedName>
</protein>
<keyword evidence="3 7" id="KW-0347">Helicase</keyword>
<evidence type="ECO:0000256" key="1">
    <source>
        <dbReference type="ARBA" id="ARBA00022741"/>
    </source>
</evidence>
<organism evidence="7 8">
    <name type="scientific">Pseudoloma neurophilia</name>
    <dbReference type="NCBI Taxonomy" id="146866"/>
    <lineage>
        <taxon>Eukaryota</taxon>
        <taxon>Fungi</taxon>
        <taxon>Fungi incertae sedis</taxon>
        <taxon>Microsporidia</taxon>
        <taxon>Pseudoloma</taxon>
    </lineage>
</organism>
<dbReference type="Gene3D" id="1.10.3380.30">
    <property type="match status" value="1"/>
</dbReference>
<dbReference type="SMART" id="SM00487">
    <property type="entry name" value="DEXDc"/>
    <property type="match status" value="1"/>
</dbReference>
<dbReference type="GO" id="GO:0005524">
    <property type="term" value="F:ATP binding"/>
    <property type="evidence" value="ECO:0007669"/>
    <property type="project" value="UniProtKB-KW"/>
</dbReference>
<dbReference type="GO" id="GO:0004386">
    <property type="term" value="F:helicase activity"/>
    <property type="evidence" value="ECO:0007669"/>
    <property type="project" value="UniProtKB-KW"/>
</dbReference>
<evidence type="ECO:0000256" key="3">
    <source>
        <dbReference type="ARBA" id="ARBA00022806"/>
    </source>
</evidence>
<dbReference type="SUPFAM" id="SSF52540">
    <property type="entry name" value="P-loop containing nucleoside triphosphate hydrolases"/>
    <property type="match status" value="1"/>
</dbReference>
<dbReference type="PROSITE" id="PS51192">
    <property type="entry name" value="HELICASE_ATP_BIND_1"/>
    <property type="match status" value="1"/>
</dbReference>
<reference evidence="7 8" key="1">
    <citation type="submission" date="2015-07" db="EMBL/GenBank/DDBJ databases">
        <title>The genome of Pseudoloma neurophilia, a relevant intracellular parasite of the zebrafish.</title>
        <authorList>
            <person name="Ndikumana S."/>
            <person name="Pelin A."/>
            <person name="Sanders J."/>
            <person name="Corradi N."/>
        </authorList>
    </citation>
    <scope>NUCLEOTIDE SEQUENCE [LARGE SCALE GENOMIC DNA]</scope>
    <source>
        <strain evidence="7 8">MK1</strain>
    </source>
</reference>
<gene>
    <name evidence="7" type="ORF">M153_6490002813</name>
</gene>
<dbReference type="PROSITE" id="PS51194">
    <property type="entry name" value="HELICASE_CTER"/>
    <property type="match status" value="1"/>
</dbReference>
<evidence type="ECO:0000256" key="2">
    <source>
        <dbReference type="ARBA" id="ARBA00022801"/>
    </source>
</evidence>